<keyword evidence="3" id="KW-1185">Reference proteome</keyword>
<evidence type="ECO:0008006" key="4">
    <source>
        <dbReference type="Google" id="ProtNLM"/>
    </source>
</evidence>
<feature type="chain" id="PRO_5020930817" description="Bacterial surface antigen (D15) domain-containing protein" evidence="1">
    <location>
        <begin position="20"/>
        <end position="584"/>
    </location>
</feature>
<dbReference type="KEGG" id="fnk:E1750_14485"/>
<evidence type="ECO:0000313" key="2">
    <source>
        <dbReference type="EMBL" id="QBN19954.1"/>
    </source>
</evidence>
<reference evidence="3" key="1">
    <citation type="submission" date="2019-03" db="EMBL/GenBank/DDBJ databases">
        <title>Flavobacterium sp.</title>
        <authorList>
            <person name="Kim H."/>
        </authorList>
    </citation>
    <scope>NUCLEOTIDE SEQUENCE [LARGE SCALE GENOMIC DNA]</scope>
    <source>
        <strain evidence="3">GS13</strain>
    </source>
</reference>
<dbReference type="OrthoDB" id="9811416at2"/>
<gene>
    <name evidence="2" type="ORF">E1750_14485</name>
</gene>
<proteinExistence type="predicted"/>
<organism evidence="2 3">
    <name type="scientific">Flavobacterium nackdongense</name>
    <dbReference type="NCBI Taxonomy" id="2547394"/>
    <lineage>
        <taxon>Bacteria</taxon>
        <taxon>Pseudomonadati</taxon>
        <taxon>Bacteroidota</taxon>
        <taxon>Flavobacteriia</taxon>
        <taxon>Flavobacteriales</taxon>
        <taxon>Flavobacteriaceae</taxon>
        <taxon>Flavobacterium</taxon>
    </lineage>
</organism>
<protein>
    <recommendedName>
        <fullName evidence="4">Bacterial surface antigen (D15) domain-containing protein</fullName>
    </recommendedName>
</protein>
<evidence type="ECO:0000313" key="3">
    <source>
        <dbReference type="Proteomes" id="UP000291124"/>
    </source>
</evidence>
<dbReference type="EMBL" id="CP037933">
    <property type="protein sequence ID" value="QBN19954.1"/>
    <property type="molecule type" value="Genomic_DNA"/>
</dbReference>
<sequence>MKILSCTILLLCFWANSFAQNFQLKIIGNSTAETKVIDSIKYNSAHANAQSIADETNSVSERLSKIGYIENQILENTKKNDSTYSAKFSLGQQIKSIHIYIGKKIFTASQSKADGIETKTDNNIIIKDWIGFDKTKDTLVLAYTEIESFLNNSIQKLEQNGYAFAKLKLINIQKRKNILIAELQFDSGQKRELDEIVVQFGESSKTNWFPEGHLKQINRKYRNTVLNQETVRKVQNDFEKFSFVNQIKNPEILFTQDTTKVYVYLEKRKSNTFDGFIGFANTNNGKLTFNGYLDLALENTIKAGEQFSLYWKSDGNNQRTFKASIDLPYIFRTPIGLKAQINIFKQDSIFQNTKTAIDLGYFIDYKTRIYLGYQATESSDIQNTNNTTISDYTNSFLTGNLDYTKLDNNHNTFPKKTTLSIMMGLGSRATSDLDQTAGTSKQTYIIINAMHNFYLNPKNCININYQNYFLKSDTYIINELYRFGGTKSIRGFAENSLQANFMTALISEYRYIISPDLYLHSILDYGYYEDRSSNYTANLLGFGAGVGLRTKNGVLKLNFSNGSNDGQKILFSNTIVTLCYNIEF</sequence>
<dbReference type="AlphaFoldDB" id="A0A4P6YG94"/>
<name>A0A4P6YG94_9FLAO</name>
<accession>A0A4P6YG94</accession>
<keyword evidence="1" id="KW-0732">Signal</keyword>
<dbReference type="Gene3D" id="2.40.160.50">
    <property type="entry name" value="membrane protein fhac: a member of the omp85/tpsb transporter family"/>
    <property type="match status" value="1"/>
</dbReference>
<evidence type="ECO:0000256" key="1">
    <source>
        <dbReference type="SAM" id="SignalP"/>
    </source>
</evidence>
<feature type="signal peptide" evidence="1">
    <location>
        <begin position="1"/>
        <end position="19"/>
    </location>
</feature>
<dbReference type="Proteomes" id="UP000291124">
    <property type="component" value="Chromosome"/>
</dbReference>